<protein>
    <submittedName>
        <fullName evidence="1">Uncharacterized protein</fullName>
    </submittedName>
</protein>
<accession>A0A6A6J3K5</accession>
<dbReference type="AlphaFoldDB" id="A0A6A6J3K5"/>
<sequence>MALRLPVDQAILTQSPLRPQNYIYHLQQLGPNPGDAKRSGPYYPESQLRAACEHILRLRYAHLPQNVIRNFITNQTLNDVAEPENKLGEPSNSSISYEIFMEANFDVADAIRKLAPDEKLTLWLVWYKHAQAPYEKFEKGLPRLFEVFGQADNTVSDSVYLDEEKAHAAARELLQGSRHI</sequence>
<name>A0A6A6J3K5_9PLEO</name>
<gene>
    <name evidence="1" type="ORF">BU26DRAFT_558409</name>
</gene>
<organism evidence="1 2">
    <name type="scientific">Trematosphaeria pertusa</name>
    <dbReference type="NCBI Taxonomy" id="390896"/>
    <lineage>
        <taxon>Eukaryota</taxon>
        <taxon>Fungi</taxon>
        <taxon>Dikarya</taxon>
        <taxon>Ascomycota</taxon>
        <taxon>Pezizomycotina</taxon>
        <taxon>Dothideomycetes</taxon>
        <taxon>Pleosporomycetidae</taxon>
        <taxon>Pleosporales</taxon>
        <taxon>Massarineae</taxon>
        <taxon>Trematosphaeriaceae</taxon>
        <taxon>Trematosphaeria</taxon>
    </lineage>
</organism>
<dbReference type="Proteomes" id="UP000800094">
    <property type="component" value="Unassembled WGS sequence"/>
</dbReference>
<proteinExistence type="predicted"/>
<evidence type="ECO:0000313" key="2">
    <source>
        <dbReference type="Proteomes" id="UP000800094"/>
    </source>
</evidence>
<dbReference type="GeneID" id="54585891"/>
<reference evidence="1" key="1">
    <citation type="journal article" date="2020" name="Stud. Mycol.">
        <title>101 Dothideomycetes genomes: a test case for predicting lifestyles and emergence of pathogens.</title>
        <authorList>
            <person name="Haridas S."/>
            <person name="Albert R."/>
            <person name="Binder M."/>
            <person name="Bloem J."/>
            <person name="Labutti K."/>
            <person name="Salamov A."/>
            <person name="Andreopoulos B."/>
            <person name="Baker S."/>
            <person name="Barry K."/>
            <person name="Bills G."/>
            <person name="Bluhm B."/>
            <person name="Cannon C."/>
            <person name="Castanera R."/>
            <person name="Culley D."/>
            <person name="Daum C."/>
            <person name="Ezra D."/>
            <person name="Gonzalez J."/>
            <person name="Henrissat B."/>
            <person name="Kuo A."/>
            <person name="Liang C."/>
            <person name="Lipzen A."/>
            <person name="Lutzoni F."/>
            <person name="Magnuson J."/>
            <person name="Mondo S."/>
            <person name="Nolan M."/>
            <person name="Ohm R."/>
            <person name="Pangilinan J."/>
            <person name="Park H.-J."/>
            <person name="Ramirez L."/>
            <person name="Alfaro M."/>
            <person name="Sun H."/>
            <person name="Tritt A."/>
            <person name="Yoshinaga Y."/>
            <person name="Zwiers L.-H."/>
            <person name="Turgeon B."/>
            <person name="Goodwin S."/>
            <person name="Spatafora J."/>
            <person name="Crous P."/>
            <person name="Grigoriev I."/>
        </authorList>
    </citation>
    <scope>NUCLEOTIDE SEQUENCE</scope>
    <source>
        <strain evidence="1">CBS 122368</strain>
    </source>
</reference>
<dbReference type="EMBL" id="ML987189">
    <property type="protein sequence ID" value="KAF2256981.1"/>
    <property type="molecule type" value="Genomic_DNA"/>
</dbReference>
<evidence type="ECO:0000313" key="1">
    <source>
        <dbReference type="EMBL" id="KAF2256981.1"/>
    </source>
</evidence>
<keyword evidence="2" id="KW-1185">Reference proteome</keyword>
<dbReference type="RefSeq" id="XP_033691985.1">
    <property type="nucleotide sequence ID" value="XM_033832561.1"/>
</dbReference>